<name>A0ABV8U2Y4_9ACTN</name>
<comment type="caution">
    <text evidence="2">The sequence shown here is derived from an EMBL/GenBank/DDBJ whole genome shotgun (WGS) entry which is preliminary data.</text>
</comment>
<evidence type="ECO:0000313" key="3">
    <source>
        <dbReference type="Proteomes" id="UP001595823"/>
    </source>
</evidence>
<gene>
    <name evidence="2" type="ORF">ACFPET_19840</name>
</gene>
<keyword evidence="3" id="KW-1185">Reference proteome</keyword>
<proteinExistence type="predicted"/>
<keyword evidence="1" id="KW-0175">Coiled coil</keyword>
<protein>
    <submittedName>
        <fullName evidence="2">Uncharacterized protein</fullName>
    </submittedName>
</protein>
<sequence>MPIECPDHLQTTLKSLGVDWIDLDEDELEKLSENWKEKAESLRDKLGDLKSDSRSVWDESEHDQIDTWWDRYTEPTAAHESLSQIADDFESMGVGVLACATFTVNAKEATIEILQSFYDFKQEAKPHSDTWGSQSPFTPNDIAEVRDNTKEKILSVLEDLENNVKGSSMSDI</sequence>
<organism evidence="2 3">
    <name type="scientific">Salininema proteolyticum</name>
    <dbReference type="NCBI Taxonomy" id="1607685"/>
    <lineage>
        <taxon>Bacteria</taxon>
        <taxon>Bacillati</taxon>
        <taxon>Actinomycetota</taxon>
        <taxon>Actinomycetes</taxon>
        <taxon>Glycomycetales</taxon>
        <taxon>Glycomycetaceae</taxon>
        <taxon>Salininema</taxon>
    </lineage>
</organism>
<evidence type="ECO:0000256" key="1">
    <source>
        <dbReference type="SAM" id="Coils"/>
    </source>
</evidence>
<reference evidence="3" key="1">
    <citation type="journal article" date="2019" name="Int. J. Syst. Evol. Microbiol.">
        <title>The Global Catalogue of Microorganisms (GCM) 10K type strain sequencing project: providing services to taxonomists for standard genome sequencing and annotation.</title>
        <authorList>
            <consortium name="The Broad Institute Genomics Platform"/>
            <consortium name="The Broad Institute Genome Sequencing Center for Infectious Disease"/>
            <person name="Wu L."/>
            <person name="Ma J."/>
        </authorList>
    </citation>
    <scope>NUCLEOTIDE SEQUENCE [LARGE SCALE GENOMIC DNA]</scope>
    <source>
        <strain evidence="3">IBRC-M 10908</strain>
    </source>
</reference>
<dbReference type="EMBL" id="JBHSDK010000033">
    <property type="protein sequence ID" value="MFC4337453.1"/>
    <property type="molecule type" value="Genomic_DNA"/>
</dbReference>
<feature type="coiled-coil region" evidence="1">
    <location>
        <begin position="25"/>
        <end position="52"/>
    </location>
</feature>
<dbReference type="Proteomes" id="UP001595823">
    <property type="component" value="Unassembled WGS sequence"/>
</dbReference>
<evidence type="ECO:0000313" key="2">
    <source>
        <dbReference type="EMBL" id="MFC4337453.1"/>
    </source>
</evidence>
<dbReference type="RefSeq" id="WP_380624463.1">
    <property type="nucleotide sequence ID" value="NZ_JBHSDK010000033.1"/>
</dbReference>
<accession>A0ABV8U2Y4</accession>